<dbReference type="AlphaFoldDB" id="A0A6N2AFJ7"/>
<comment type="caution">
    <text evidence="2">The sequence shown here is derived from an EMBL/GenBank/DDBJ whole genome shotgun (WGS) entry which is preliminary data.</text>
</comment>
<keyword evidence="1" id="KW-0472">Membrane</keyword>
<reference evidence="2" key="1">
    <citation type="submission" date="2019-05" db="EMBL/GenBank/DDBJ databases">
        <title>The de novo reference genome and transcriptome assemblies of the wild tomato species Solanum chilense.</title>
        <authorList>
            <person name="Stam R."/>
            <person name="Nosenko T."/>
            <person name="Hoerger A.C."/>
            <person name="Stephan W."/>
            <person name="Seidel M.A."/>
            <person name="Kuhn J.M.M."/>
            <person name="Haberer G."/>
            <person name="Tellier A."/>
        </authorList>
    </citation>
    <scope>NUCLEOTIDE SEQUENCE</scope>
    <source>
        <tissue evidence="2">Mature leaves</tissue>
    </source>
</reference>
<keyword evidence="1" id="KW-0812">Transmembrane</keyword>
<evidence type="ECO:0000313" key="2">
    <source>
        <dbReference type="EMBL" id="TMW80368.1"/>
    </source>
</evidence>
<proteinExistence type="predicted"/>
<gene>
    <name evidence="2" type="ORF">EJD97_020830</name>
</gene>
<keyword evidence="1" id="KW-1133">Transmembrane helix</keyword>
<name>A0A6N2AFJ7_SOLCI</name>
<protein>
    <submittedName>
        <fullName evidence="2">Uncharacterized protein</fullName>
    </submittedName>
</protein>
<dbReference type="EMBL" id="RXGB01061460">
    <property type="protein sequence ID" value="TMW80368.1"/>
    <property type="molecule type" value="Genomic_DNA"/>
</dbReference>
<feature type="transmembrane region" description="Helical" evidence="1">
    <location>
        <begin position="55"/>
        <end position="80"/>
    </location>
</feature>
<evidence type="ECO:0000256" key="1">
    <source>
        <dbReference type="SAM" id="Phobius"/>
    </source>
</evidence>
<accession>A0A6N2AFJ7</accession>
<organism evidence="2">
    <name type="scientific">Solanum chilense</name>
    <name type="common">Tomato</name>
    <name type="synonym">Lycopersicon chilense</name>
    <dbReference type="NCBI Taxonomy" id="4083"/>
    <lineage>
        <taxon>Eukaryota</taxon>
        <taxon>Viridiplantae</taxon>
        <taxon>Streptophyta</taxon>
        <taxon>Embryophyta</taxon>
        <taxon>Tracheophyta</taxon>
        <taxon>Spermatophyta</taxon>
        <taxon>Magnoliopsida</taxon>
        <taxon>eudicotyledons</taxon>
        <taxon>Gunneridae</taxon>
        <taxon>Pentapetalae</taxon>
        <taxon>asterids</taxon>
        <taxon>lamiids</taxon>
        <taxon>Solanales</taxon>
        <taxon>Solanaceae</taxon>
        <taxon>Solanoideae</taxon>
        <taxon>Solaneae</taxon>
        <taxon>Solanum</taxon>
        <taxon>Solanum subgen. Lycopersicon</taxon>
    </lineage>
</organism>
<sequence>MVSLNNLLVHKVTMPNLHRCSPVIRRQQLLNQVMVKVNLGLSDLHPLMALQQLTLGIWLLAMGSCHHLTVVAMLAVMCSLRQCTLLMAMVVQIQKSQSVQPSNEGVPKAPPQS</sequence>